<dbReference type="InterPro" id="IPR003594">
    <property type="entry name" value="HATPase_dom"/>
</dbReference>
<proteinExistence type="predicted"/>
<dbReference type="GO" id="GO:0004673">
    <property type="term" value="F:protein histidine kinase activity"/>
    <property type="evidence" value="ECO:0007669"/>
    <property type="project" value="UniProtKB-EC"/>
</dbReference>
<evidence type="ECO:0000256" key="3">
    <source>
        <dbReference type="ARBA" id="ARBA00012438"/>
    </source>
</evidence>
<organism evidence="17 18">
    <name type="scientific">Streptomyces globosus</name>
    <dbReference type="NCBI Taxonomy" id="68209"/>
    <lineage>
        <taxon>Bacteria</taxon>
        <taxon>Bacillati</taxon>
        <taxon>Actinomycetota</taxon>
        <taxon>Actinomycetes</taxon>
        <taxon>Kitasatosporales</taxon>
        <taxon>Streptomycetaceae</taxon>
        <taxon>Streptomyces</taxon>
    </lineage>
</organism>
<dbReference type="AlphaFoldDB" id="A0A344TWF0"/>
<evidence type="ECO:0000256" key="7">
    <source>
        <dbReference type="ARBA" id="ARBA00022741"/>
    </source>
</evidence>
<feature type="coiled-coil region" evidence="12">
    <location>
        <begin position="427"/>
        <end position="454"/>
    </location>
</feature>
<name>A0A344TWF0_9ACTN</name>
<evidence type="ECO:0000256" key="11">
    <source>
        <dbReference type="ARBA" id="ARBA00023012"/>
    </source>
</evidence>
<keyword evidence="6 14" id="KW-0812">Transmembrane</keyword>
<keyword evidence="10 14" id="KW-1133">Transmembrane helix</keyword>
<dbReference type="PANTHER" id="PTHR44936:SF9">
    <property type="entry name" value="SENSOR PROTEIN CREC"/>
    <property type="match status" value="1"/>
</dbReference>
<evidence type="ECO:0000256" key="5">
    <source>
        <dbReference type="ARBA" id="ARBA00022679"/>
    </source>
</evidence>
<feature type="compositionally biased region" description="Basic and acidic residues" evidence="13">
    <location>
        <begin position="1091"/>
        <end position="1100"/>
    </location>
</feature>
<feature type="compositionally biased region" description="Polar residues" evidence="13">
    <location>
        <begin position="1044"/>
        <end position="1053"/>
    </location>
</feature>
<dbReference type="EMBL" id="CP030862">
    <property type="protein sequence ID" value="AXE22971.1"/>
    <property type="molecule type" value="Genomic_DNA"/>
</dbReference>
<feature type="region of interest" description="Disordered" evidence="13">
    <location>
        <begin position="963"/>
        <end position="1135"/>
    </location>
</feature>
<evidence type="ECO:0000256" key="4">
    <source>
        <dbReference type="ARBA" id="ARBA00022553"/>
    </source>
</evidence>
<evidence type="ECO:0000256" key="12">
    <source>
        <dbReference type="SAM" id="Coils"/>
    </source>
</evidence>
<dbReference type="Proteomes" id="UP000252004">
    <property type="component" value="Chromosome"/>
</dbReference>
<dbReference type="SUPFAM" id="SSF55874">
    <property type="entry name" value="ATPase domain of HSP90 chaperone/DNA topoisomerase II/histidine kinase"/>
    <property type="match status" value="1"/>
</dbReference>
<gene>
    <name evidence="17" type="ORF">C0216_05440</name>
</gene>
<feature type="domain" description="HAMP" evidence="16">
    <location>
        <begin position="357"/>
        <end position="411"/>
    </location>
</feature>
<evidence type="ECO:0000313" key="18">
    <source>
        <dbReference type="Proteomes" id="UP000252004"/>
    </source>
</evidence>
<feature type="compositionally biased region" description="Low complexity" evidence="13">
    <location>
        <begin position="788"/>
        <end position="808"/>
    </location>
</feature>
<evidence type="ECO:0000256" key="10">
    <source>
        <dbReference type="ARBA" id="ARBA00022989"/>
    </source>
</evidence>
<dbReference type="PANTHER" id="PTHR44936">
    <property type="entry name" value="SENSOR PROTEIN CREC"/>
    <property type="match status" value="1"/>
</dbReference>
<evidence type="ECO:0000259" key="15">
    <source>
        <dbReference type="PROSITE" id="PS50109"/>
    </source>
</evidence>
<dbReference type="Gene3D" id="6.10.340.10">
    <property type="match status" value="1"/>
</dbReference>
<dbReference type="InterPro" id="IPR013587">
    <property type="entry name" value="Nitrate/nitrite_sensing"/>
</dbReference>
<evidence type="ECO:0000256" key="1">
    <source>
        <dbReference type="ARBA" id="ARBA00000085"/>
    </source>
</evidence>
<evidence type="ECO:0000259" key="16">
    <source>
        <dbReference type="PROSITE" id="PS50885"/>
    </source>
</evidence>
<dbReference type="OrthoDB" id="4652229at2"/>
<evidence type="ECO:0000256" key="8">
    <source>
        <dbReference type="ARBA" id="ARBA00022777"/>
    </source>
</evidence>
<dbReference type="InterPro" id="IPR050980">
    <property type="entry name" value="2C_sensor_his_kinase"/>
</dbReference>
<feature type="compositionally biased region" description="Basic residues" evidence="13">
    <location>
        <begin position="1"/>
        <end position="12"/>
    </location>
</feature>
<dbReference type="Pfam" id="PF08376">
    <property type="entry name" value="NIT"/>
    <property type="match status" value="1"/>
</dbReference>
<keyword evidence="7" id="KW-0547">Nucleotide-binding</keyword>
<feature type="transmembrane region" description="Helical" evidence="14">
    <location>
        <begin position="33"/>
        <end position="53"/>
    </location>
</feature>
<feature type="compositionally biased region" description="Low complexity" evidence="13">
    <location>
        <begin position="858"/>
        <end position="872"/>
    </location>
</feature>
<feature type="region of interest" description="Disordered" evidence="13">
    <location>
        <begin position="788"/>
        <end position="872"/>
    </location>
</feature>
<dbReference type="Gene3D" id="3.30.565.10">
    <property type="entry name" value="Histidine kinase-like ATPase, C-terminal domain"/>
    <property type="match status" value="1"/>
</dbReference>
<dbReference type="GO" id="GO:0000160">
    <property type="term" value="P:phosphorelay signal transduction system"/>
    <property type="evidence" value="ECO:0007669"/>
    <property type="project" value="UniProtKB-KW"/>
</dbReference>
<evidence type="ECO:0000256" key="6">
    <source>
        <dbReference type="ARBA" id="ARBA00022692"/>
    </source>
</evidence>
<sequence length="1135" mass="116069">MRAPVQKKRSRKNGTATDGPAPAGRRVHVRSRLVVGVAVAGLTVLAAGAPAVVTATRELNDSQQLVTLAEQTRHTLTLAHLLADERDAVVEYVAKGRPGGQAKGPLQERAALTDRRIAEVQAEAEAEADEPLAKAAGSIQGVRTEAVDGKGTALAAHQAYAAVLAELLAPGDRLAEQTPPRAEAALATTRPLAPLGQAVEQASATRGLLLAALAVPRSEQGAGAAAADELSAAAQRARVREQAALDDFTRAARPDVRQTLAATVTGPEVKAADENLKRLTERPTLSTADRKLDGASLAPSLTARIDRMRSVEATLAGQRATALAALRDDDVTRLELVIAVLGLLFLVAVGVSTAVARSLTRPLSVLRRGAARLATPEGSVEPVRFTGRNDEFAEVVRHLNQVREQTVSLHTKIAGMDADRRRLIGRNEALSAGRDALEAELRDLRAGLEEHRRIMSTTSVSLSLRTLGLVERQLAVIDELEAKEQDPDRLETLFRLDHLATVMRRHNENLLVLAGQEHGTGGATPVPLVDVMRAAVSEIERYERVDLAVVPSFTQVAGHAADDISHVLAELLENATTFSPPGAKVKASARHLDTGDVVFSVADEGIGITADRLEALNTRLATPDAYDEETEAEHGLGLGLYVAGRLAARHGVTAELRAGRYGGTEALVVVPAALLQDGPPAASPVHTFATPAGLPQFQLPGVVAEANEHVLPPRLRPEERAGAAGGAGAGGADEVAGAAAVAAGEEPVGSHEAYEAYGPYGAPGGTGEAAAGAAADATGAAEGAAEAAGAAAGPVPDPLFDPLTDPLPEFAAESGSESGAGPAADPRPESAADPQGAPAADPQGAPVADPQGGTAAQADVPAEGAPADPAAGPGFAAPVQAVAPVTLADAFAADAAAAAAADGTTADAHAPAPEDAPAPLPMRRRVPQEQLPSAEQVFTAQTPADRDPGGELLARVVPDAEGSAFGAADTGPAAAESSTAAAPPAVVPDGDPALPGQSAAPVAPDAERLPPTDQVFTAGGGVPAAAEPHRHAPADNEWVPRQGSHPQPGTTEAVTDKGLPKRTPRVVAGRAQTAPGAAAGPGAAPARPAPRRVDAEELRRRLGGFYQGTRDGRRVVAAELAQDTDQGDTAQEART</sequence>
<accession>A0A344TWF0</accession>
<dbReference type="PROSITE" id="PS50885">
    <property type="entry name" value="HAMP"/>
    <property type="match status" value="1"/>
</dbReference>
<reference evidence="17 18" key="1">
    <citation type="submission" date="2018-01" db="EMBL/GenBank/DDBJ databases">
        <title>Draft genome Sequence of streptomyces globosus LZH-48.</title>
        <authorList>
            <person name="Ran K."/>
            <person name="Li Z."/>
            <person name="Wei S."/>
            <person name="Dong R."/>
        </authorList>
    </citation>
    <scope>NUCLEOTIDE SEQUENCE [LARGE SCALE GENOMIC DNA]</scope>
    <source>
        <strain evidence="17 18">LZH-48</strain>
    </source>
</reference>
<dbReference type="KEGG" id="sgz:C0216_05440"/>
<evidence type="ECO:0000313" key="17">
    <source>
        <dbReference type="EMBL" id="AXE22971.1"/>
    </source>
</evidence>
<evidence type="ECO:0000256" key="9">
    <source>
        <dbReference type="ARBA" id="ARBA00022840"/>
    </source>
</evidence>
<keyword evidence="4" id="KW-0597">Phosphoprotein</keyword>
<dbReference type="Pfam" id="PF02518">
    <property type="entry name" value="HATPase_c"/>
    <property type="match status" value="1"/>
</dbReference>
<comment type="catalytic activity">
    <reaction evidence="1">
        <text>ATP + protein L-histidine = ADP + protein N-phospho-L-histidine.</text>
        <dbReference type="EC" id="2.7.13.3"/>
    </reaction>
</comment>
<dbReference type="GO" id="GO:0016020">
    <property type="term" value="C:membrane"/>
    <property type="evidence" value="ECO:0007669"/>
    <property type="project" value="UniProtKB-SubCell"/>
</dbReference>
<dbReference type="GO" id="GO:0005524">
    <property type="term" value="F:ATP binding"/>
    <property type="evidence" value="ECO:0007669"/>
    <property type="project" value="UniProtKB-KW"/>
</dbReference>
<evidence type="ECO:0000256" key="14">
    <source>
        <dbReference type="SAM" id="Phobius"/>
    </source>
</evidence>
<comment type="subcellular location">
    <subcellularLocation>
        <location evidence="2">Membrane</location>
    </subcellularLocation>
</comment>
<keyword evidence="9" id="KW-0067">ATP-binding</keyword>
<dbReference type="InterPro" id="IPR003660">
    <property type="entry name" value="HAMP_dom"/>
</dbReference>
<feature type="region of interest" description="Disordered" evidence="13">
    <location>
        <begin position="1"/>
        <end position="25"/>
    </location>
</feature>
<keyword evidence="12" id="KW-0175">Coiled coil</keyword>
<keyword evidence="8 17" id="KW-0418">Kinase</keyword>
<evidence type="ECO:0000256" key="13">
    <source>
        <dbReference type="SAM" id="MobiDB-lite"/>
    </source>
</evidence>
<dbReference type="EC" id="2.7.13.3" evidence="3"/>
<dbReference type="InterPro" id="IPR036890">
    <property type="entry name" value="HATPase_C_sf"/>
</dbReference>
<keyword evidence="14" id="KW-0472">Membrane</keyword>
<feature type="compositionally biased region" description="Low complexity" evidence="13">
    <location>
        <begin position="1068"/>
        <end position="1086"/>
    </location>
</feature>
<keyword evidence="18" id="KW-1185">Reference proteome</keyword>
<feature type="compositionally biased region" description="Low complexity" evidence="13">
    <location>
        <begin position="831"/>
        <end position="851"/>
    </location>
</feature>
<keyword evidence="5" id="KW-0808">Transferase</keyword>
<dbReference type="PROSITE" id="PS50109">
    <property type="entry name" value="HIS_KIN"/>
    <property type="match status" value="1"/>
</dbReference>
<keyword evidence="11" id="KW-0902">Two-component regulatory system</keyword>
<dbReference type="InterPro" id="IPR005467">
    <property type="entry name" value="His_kinase_dom"/>
</dbReference>
<protein>
    <recommendedName>
        <fullName evidence="3">histidine kinase</fullName>
        <ecNumber evidence="3">2.7.13.3</ecNumber>
    </recommendedName>
</protein>
<feature type="compositionally biased region" description="Low complexity" evidence="13">
    <location>
        <begin position="964"/>
        <end position="993"/>
    </location>
</feature>
<evidence type="ECO:0000256" key="2">
    <source>
        <dbReference type="ARBA" id="ARBA00004370"/>
    </source>
</evidence>
<dbReference type="SMART" id="SM00387">
    <property type="entry name" value="HATPase_c"/>
    <property type="match status" value="1"/>
</dbReference>
<feature type="domain" description="Histidine kinase" evidence="15">
    <location>
        <begin position="564"/>
        <end position="674"/>
    </location>
</feature>